<keyword evidence="3" id="KW-1185">Reference proteome</keyword>
<dbReference type="OrthoDB" id="5651348at2"/>
<dbReference type="AlphaFoldDB" id="A0A378IBJ4"/>
<sequence length="501" mass="55254">MAVKDVASKVGSAVTTAGKAVLDNVPIDLIPFGRKTLGTEARMDLFGADAMHKQFKAYESSAKGPDEVKLGSGTPFDAYEKGKMKNTDGFAAIKTPDEKENFGKKINQDTDEARAVKKALDDILVTDEKTTKAQQGYADKVTSLNNLLHSKQPRYRVETVASNLQEANAAAKNAIADQHKQEKDKLETLFKDDGFKQNLKKTMGLDTDTQLESFKKEMEAALDKSQKDALGKFESSVKDEVKNLHTQAENERRRVAWLATMWHNSNAMQKEIARVAEKNKQDLIAAGKLAANPTGISVNVDGTGGLAIFENVKIEDLQYMEGITGLEMKNLGSGKYSMEFPQYGFLYYNSRHENVLYDLTTMASAVYATGNSTIKMSVKHKDQEWAMEMGRKAFEACLRAGFEEGTTPDPKDPNKTISNIKIEVNGEVKTAEELFKGKPERLAEIKRVAAEQAAKRKNYIDNPISKTTDSNAFKAALQADIQKVETERAEKEAKAGGPAPK</sequence>
<dbReference type="Proteomes" id="UP000054735">
    <property type="component" value="Unassembled WGS sequence"/>
</dbReference>
<dbReference type="EMBL" id="LNXT01000011">
    <property type="protein sequence ID" value="KTC74285.1"/>
    <property type="molecule type" value="Genomic_DNA"/>
</dbReference>
<dbReference type="Proteomes" id="UP000255066">
    <property type="component" value="Unassembled WGS sequence"/>
</dbReference>
<accession>A0A378IBJ4</accession>
<dbReference type="STRING" id="28083.Lbir_0871"/>
<reference evidence="1 3" key="1">
    <citation type="submission" date="2015-11" db="EMBL/GenBank/DDBJ databases">
        <title>Genomic analysis of 38 Legionella species identifies large and diverse effector repertoires.</title>
        <authorList>
            <person name="Burstein D."/>
            <person name="Amaro F."/>
            <person name="Zusman T."/>
            <person name="Lifshitz Z."/>
            <person name="Cohen O."/>
            <person name="Gilbert J.A."/>
            <person name="Pupko T."/>
            <person name="Shuman H.A."/>
            <person name="Segal G."/>
        </authorList>
    </citation>
    <scope>NUCLEOTIDE SEQUENCE [LARGE SCALE GENOMIC DNA]</scope>
    <source>
        <strain evidence="1 3">CDC#1407-AL-14</strain>
    </source>
</reference>
<dbReference type="EMBL" id="UGNW01000001">
    <property type="protein sequence ID" value="STX32597.1"/>
    <property type="molecule type" value="Genomic_DNA"/>
</dbReference>
<organism evidence="2 4">
    <name type="scientific">Legionella birminghamensis</name>
    <dbReference type="NCBI Taxonomy" id="28083"/>
    <lineage>
        <taxon>Bacteria</taxon>
        <taxon>Pseudomonadati</taxon>
        <taxon>Pseudomonadota</taxon>
        <taxon>Gammaproteobacteria</taxon>
        <taxon>Legionellales</taxon>
        <taxon>Legionellaceae</taxon>
        <taxon>Legionella</taxon>
    </lineage>
</organism>
<proteinExistence type="predicted"/>
<evidence type="ECO:0000313" key="4">
    <source>
        <dbReference type="Proteomes" id="UP000255066"/>
    </source>
</evidence>
<protein>
    <submittedName>
        <fullName evidence="2">Coiled coil domain protein</fullName>
    </submittedName>
    <submittedName>
        <fullName evidence="1">Coiled coil domain-containing protein</fullName>
    </submittedName>
</protein>
<evidence type="ECO:0000313" key="1">
    <source>
        <dbReference type="EMBL" id="KTC74285.1"/>
    </source>
</evidence>
<dbReference type="RefSeq" id="WP_058522974.1">
    <property type="nucleotide sequence ID" value="NZ_CAAAHV010000001.1"/>
</dbReference>
<evidence type="ECO:0000313" key="2">
    <source>
        <dbReference type="EMBL" id="STX32597.1"/>
    </source>
</evidence>
<name>A0A378IBJ4_9GAMM</name>
<gene>
    <name evidence="1" type="ORF">Lbir_0871</name>
    <name evidence="2" type="ORF">NCTC12437_02391</name>
</gene>
<evidence type="ECO:0000313" key="3">
    <source>
        <dbReference type="Proteomes" id="UP000054735"/>
    </source>
</evidence>
<reference evidence="2 4" key="2">
    <citation type="submission" date="2018-06" db="EMBL/GenBank/DDBJ databases">
        <authorList>
            <consortium name="Pathogen Informatics"/>
            <person name="Doyle S."/>
        </authorList>
    </citation>
    <scope>NUCLEOTIDE SEQUENCE [LARGE SCALE GENOMIC DNA]</scope>
    <source>
        <strain evidence="2 4">NCTC12437</strain>
    </source>
</reference>